<feature type="domain" description="PAC" evidence="13">
    <location>
        <begin position="377"/>
        <end position="429"/>
    </location>
</feature>
<keyword evidence="3 9" id="KW-0597">Phosphoprotein</keyword>
<evidence type="ECO:0000256" key="7">
    <source>
        <dbReference type="ARBA" id="ARBA00022840"/>
    </source>
</evidence>
<gene>
    <name evidence="14" type="ORF">MMIC_P0901</name>
</gene>
<dbReference type="Gene3D" id="1.10.287.130">
    <property type="match status" value="1"/>
</dbReference>
<evidence type="ECO:0000256" key="9">
    <source>
        <dbReference type="PROSITE-ProRule" id="PRU00169"/>
    </source>
</evidence>
<dbReference type="InterPro" id="IPR011006">
    <property type="entry name" value="CheY-like_superfamily"/>
</dbReference>
<dbReference type="Pfam" id="PF02518">
    <property type="entry name" value="HATPase_c"/>
    <property type="match status" value="1"/>
</dbReference>
<feature type="domain" description="PAS" evidence="12">
    <location>
        <begin position="304"/>
        <end position="362"/>
    </location>
</feature>
<evidence type="ECO:0000259" key="11">
    <source>
        <dbReference type="PROSITE" id="PS50110"/>
    </source>
</evidence>
<dbReference type="Pfam" id="PF08448">
    <property type="entry name" value="PAS_4"/>
    <property type="match status" value="1"/>
</dbReference>
<dbReference type="Gene3D" id="3.30.450.20">
    <property type="entry name" value="PAS domain"/>
    <property type="match status" value="2"/>
</dbReference>
<dbReference type="OrthoDB" id="1931120at2"/>
<dbReference type="CDD" id="cd00130">
    <property type="entry name" value="PAS"/>
    <property type="match status" value="1"/>
</dbReference>
<dbReference type="InterPro" id="IPR003661">
    <property type="entry name" value="HisK_dim/P_dom"/>
</dbReference>
<dbReference type="GO" id="GO:0006355">
    <property type="term" value="P:regulation of DNA-templated transcription"/>
    <property type="evidence" value="ECO:0007669"/>
    <property type="project" value="InterPro"/>
</dbReference>
<dbReference type="PROSITE" id="PS50113">
    <property type="entry name" value="PAC"/>
    <property type="match status" value="2"/>
</dbReference>
<dbReference type="SUPFAM" id="SSF55785">
    <property type="entry name" value="PYP-like sensor domain (PAS domain)"/>
    <property type="match status" value="2"/>
</dbReference>
<dbReference type="Gene3D" id="3.30.565.10">
    <property type="entry name" value="Histidine kinase-like ATPase, C-terminal domain"/>
    <property type="match status" value="1"/>
</dbReference>
<dbReference type="STRING" id="1921010.MMIC_P0901"/>
<dbReference type="PANTHER" id="PTHR43065:SF42">
    <property type="entry name" value="TWO-COMPONENT SENSOR PPRA"/>
    <property type="match status" value="1"/>
</dbReference>
<comment type="caution">
    <text evidence="14">The sequence shown here is derived from an EMBL/GenBank/DDBJ whole genome shotgun (WGS) entry which is preliminary data.</text>
</comment>
<evidence type="ECO:0000313" key="14">
    <source>
        <dbReference type="EMBL" id="GAV19940.1"/>
    </source>
</evidence>
<dbReference type="InterPro" id="IPR003594">
    <property type="entry name" value="HATPase_dom"/>
</dbReference>
<evidence type="ECO:0000313" key="15">
    <source>
        <dbReference type="Proteomes" id="UP000231632"/>
    </source>
</evidence>
<sequence>MTKTQPNAAIINDVLVLYELSLAIGTALDPVANCRGFLSILQARKNISQASVWVESDQLPAANDAPLSLLYANPSRSGGSVHVSGSQHPFARVMESRRPLLVEAGSAEAELMMDGRTFVGGVFILYPLANLGLLELYSTSDAASHPPKSVNQLKSVIDKFANSLVGSLSHYRLQKAEALLKQSENKYRMLVENLPQRFFFKDTNSKYISGSKNYADDLGTSPEALVGKTDYDFFPAHIAEGYQRDDKRIMSSLVTEDIEESIVFDGEERFIHTVKAPALDEHNQVIGVLGMFWDITEEKQAGEQMARLVASVEYAQDAIIISDLDSRMQYVNPAFEKMTGYSAEEAVGQYTKILRSGRHPRSFYVDMLETVRQGNIWRGEMIIKCKDGSFRYVERNVAPVLDEQGDIICQVNIQRDITEHKQMEEQLLQSQKMESLGTLVGGVAHEFNNALAGMTGRLFLLRGKASELPSALHDIDMMEKLCFRSADMVKQMLAFARKSPLQMKDVDLTVFVKETFKLHRLSIPESIDVRTRFRASALPVHGDTTQIQQIVINLLNNARDAVGGEENPEITLELDTFNPDVAFLDVHPDSRGRRYAHLCISDNGCGINQKKLQHIFDPFYTTKEVGKGTGLGLAMVYGACAMHKGYVDVISRSGLGTSMHVYLPLLEERPGTSKATLTQVMGGQGEMILLVDDEEMLRSTGKAVLESLGYIVLEACDGVQAVEIFEAHQHEIRLVLMDVVMPHMGGVEAVKRMQHIRKDVPAIFCTGYDKSDVLADSGVGDEMILSKPYSVEEVSRKIRTCLADAS</sequence>
<dbReference type="InterPro" id="IPR000700">
    <property type="entry name" value="PAS-assoc_C"/>
</dbReference>
<evidence type="ECO:0000256" key="4">
    <source>
        <dbReference type="ARBA" id="ARBA00022679"/>
    </source>
</evidence>
<evidence type="ECO:0000256" key="5">
    <source>
        <dbReference type="ARBA" id="ARBA00022741"/>
    </source>
</evidence>
<dbReference type="InterPro" id="IPR035965">
    <property type="entry name" value="PAS-like_dom_sf"/>
</dbReference>
<evidence type="ECO:0000256" key="1">
    <source>
        <dbReference type="ARBA" id="ARBA00000085"/>
    </source>
</evidence>
<feature type="domain" description="PAC" evidence="13">
    <location>
        <begin position="254"/>
        <end position="307"/>
    </location>
</feature>
<dbReference type="SMART" id="SM00387">
    <property type="entry name" value="HATPase_c"/>
    <property type="match status" value="1"/>
</dbReference>
<comment type="catalytic activity">
    <reaction evidence="1">
        <text>ATP + protein L-histidine = ADP + protein N-phospho-L-histidine.</text>
        <dbReference type="EC" id="2.7.13.3"/>
    </reaction>
</comment>
<dbReference type="PRINTS" id="PR00344">
    <property type="entry name" value="BCTRLSENSOR"/>
</dbReference>
<evidence type="ECO:0000256" key="8">
    <source>
        <dbReference type="ARBA" id="ARBA00023012"/>
    </source>
</evidence>
<dbReference type="Gene3D" id="3.40.50.2300">
    <property type="match status" value="1"/>
</dbReference>
<dbReference type="InterPro" id="IPR036890">
    <property type="entry name" value="HATPase_C_sf"/>
</dbReference>
<evidence type="ECO:0000256" key="2">
    <source>
        <dbReference type="ARBA" id="ARBA00012438"/>
    </source>
</evidence>
<dbReference type="InterPro" id="IPR005467">
    <property type="entry name" value="His_kinase_dom"/>
</dbReference>
<evidence type="ECO:0000256" key="3">
    <source>
        <dbReference type="ARBA" id="ARBA00022553"/>
    </source>
</evidence>
<dbReference type="SUPFAM" id="SSF55874">
    <property type="entry name" value="ATPase domain of HSP90 chaperone/DNA topoisomerase II/histidine kinase"/>
    <property type="match status" value="1"/>
</dbReference>
<dbReference type="Pfam" id="PF00989">
    <property type="entry name" value="PAS"/>
    <property type="match status" value="1"/>
</dbReference>
<evidence type="ECO:0000259" key="12">
    <source>
        <dbReference type="PROSITE" id="PS50112"/>
    </source>
</evidence>
<reference evidence="14 15" key="1">
    <citation type="journal article" date="2017" name="Arch. Microbiol.">
        <title>Mariprofundus micogutta sp. nov., a novel iron-oxidizing zetaproteobacterium isolated from a deep-sea hydrothermal field at the Bayonnaise knoll of the Izu-Ogasawara arc, and a description of Mariprofundales ord. nov. and Zetaproteobacteria classis nov.</title>
        <authorList>
            <person name="Makita H."/>
            <person name="Tanaka E."/>
            <person name="Mitsunobu S."/>
            <person name="Miyazaki M."/>
            <person name="Nunoura T."/>
            <person name="Uematsu K."/>
            <person name="Takaki Y."/>
            <person name="Nishi S."/>
            <person name="Shimamura S."/>
            <person name="Takai K."/>
        </authorList>
    </citation>
    <scope>NUCLEOTIDE SEQUENCE [LARGE SCALE GENOMIC DNA]</scope>
    <source>
        <strain evidence="14 15">ET2</strain>
    </source>
</reference>
<dbReference type="PANTHER" id="PTHR43065">
    <property type="entry name" value="SENSOR HISTIDINE KINASE"/>
    <property type="match status" value="1"/>
</dbReference>
<dbReference type="PROSITE" id="PS50110">
    <property type="entry name" value="RESPONSE_REGULATORY"/>
    <property type="match status" value="1"/>
</dbReference>
<dbReference type="InterPro" id="IPR013656">
    <property type="entry name" value="PAS_4"/>
</dbReference>
<dbReference type="Proteomes" id="UP000231632">
    <property type="component" value="Unassembled WGS sequence"/>
</dbReference>
<dbReference type="InterPro" id="IPR036097">
    <property type="entry name" value="HisK_dim/P_sf"/>
</dbReference>
<dbReference type="InterPro" id="IPR001610">
    <property type="entry name" value="PAC"/>
</dbReference>
<dbReference type="SMART" id="SM00388">
    <property type="entry name" value="HisKA"/>
    <property type="match status" value="1"/>
</dbReference>
<accession>A0A1L8CLY9</accession>
<dbReference type="PROSITE" id="PS50109">
    <property type="entry name" value="HIS_KIN"/>
    <property type="match status" value="1"/>
</dbReference>
<organism evidence="14 15">
    <name type="scientific">Mariprofundus micogutta</name>
    <dbReference type="NCBI Taxonomy" id="1921010"/>
    <lineage>
        <taxon>Bacteria</taxon>
        <taxon>Pseudomonadati</taxon>
        <taxon>Pseudomonadota</taxon>
        <taxon>Candidatius Mariprofundia</taxon>
        <taxon>Mariprofundales</taxon>
        <taxon>Mariprofundaceae</taxon>
        <taxon>Mariprofundus</taxon>
    </lineage>
</organism>
<name>A0A1L8CLY9_9PROT</name>
<dbReference type="NCBIfam" id="TIGR00229">
    <property type="entry name" value="sensory_box"/>
    <property type="match status" value="2"/>
</dbReference>
<dbReference type="EMBL" id="BDFD01000006">
    <property type="protein sequence ID" value="GAV19940.1"/>
    <property type="molecule type" value="Genomic_DNA"/>
</dbReference>
<dbReference type="InterPro" id="IPR000014">
    <property type="entry name" value="PAS"/>
</dbReference>
<keyword evidence="5" id="KW-0547">Nucleotide-binding</keyword>
<dbReference type="PROSITE" id="PS50112">
    <property type="entry name" value="PAS"/>
    <property type="match status" value="2"/>
</dbReference>
<keyword evidence="4" id="KW-0808">Transferase</keyword>
<dbReference type="CDD" id="cd00156">
    <property type="entry name" value="REC"/>
    <property type="match status" value="1"/>
</dbReference>
<keyword evidence="8" id="KW-0902">Two-component regulatory system</keyword>
<dbReference type="InterPro" id="IPR013767">
    <property type="entry name" value="PAS_fold"/>
</dbReference>
<protein>
    <recommendedName>
        <fullName evidence="2">histidine kinase</fullName>
        <ecNumber evidence="2">2.7.13.3</ecNumber>
    </recommendedName>
</protein>
<dbReference type="InterPro" id="IPR001789">
    <property type="entry name" value="Sig_transdc_resp-reg_receiver"/>
</dbReference>
<dbReference type="CDD" id="cd00082">
    <property type="entry name" value="HisKA"/>
    <property type="match status" value="1"/>
</dbReference>
<evidence type="ECO:0000256" key="6">
    <source>
        <dbReference type="ARBA" id="ARBA00022777"/>
    </source>
</evidence>
<evidence type="ECO:0000259" key="13">
    <source>
        <dbReference type="PROSITE" id="PS50113"/>
    </source>
</evidence>
<dbReference type="Pfam" id="PF00072">
    <property type="entry name" value="Response_reg"/>
    <property type="match status" value="1"/>
</dbReference>
<feature type="domain" description="Response regulatory" evidence="11">
    <location>
        <begin position="687"/>
        <end position="802"/>
    </location>
</feature>
<dbReference type="RefSeq" id="WP_083530442.1">
    <property type="nucleotide sequence ID" value="NZ_BDFD01000006.1"/>
</dbReference>
<dbReference type="GO" id="GO:0005524">
    <property type="term" value="F:ATP binding"/>
    <property type="evidence" value="ECO:0007669"/>
    <property type="project" value="UniProtKB-KW"/>
</dbReference>
<dbReference type="SMART" id="SM00086">
    <property type="entry name" value="PAC"/>
    <property type="match status" value="2"/>
</dbReference>
<feature type="domain" description="PAS" evidence="12">
    <location>
        <begin position="183"/>
        <end position="261"/>
    </location>
</feature>
<keyword evidence="7" id="KW-0067">ATP-binding</keyword>
<dbReference type="SUPFAM" id="SSF47384">
    <property type="entry name" value="Homodimeric domain of signal transducing histidine kinase"/>
    <property type="match status" value="1"/>
</dbReference>
<dbReference type="EC" id="2.7.13.3" evidence="2"/>
<feature type="domain" description="Histidine kinase" evidence="10">
    <location>
        <begin position="442"/>
        <end position="667"/>
    </location>
</feature>
<feature type="modified residue" description="4-aspartylphosphate" evidence="9">
    <location>
        <position position="738"/>
    </location>
</feature>
<dbReference type="InterPro" id="IPR004358">
    <property type="entry name" value="Sig_transdc_His_kin-like_C"/>
</dbReference>
<dbReference type="SMART" id="SM00091">
    <property type="entry name" value="PAS"/>
    <property type="match status" value="2"/>
</dbReference>
<dbReference type="GO" id="GO:0000155">
    <property type="term" value="F:phosphorelay sensor kinase activity"/>
    <property type="evidence" value="ECO:0007669"/>
    <property type="project" value="InterPro"/>
</dbReference>
<dbReference type="SUPFAM" id="SSF52172">
    <property type="entry name" value="CheY-like"/>
    <property type="match status" value="1"/>
</dbReference>
<keyword evidence="15" id="KW-1185">Reference proteome</keyword>
<dbReference type="AlphaFoldDB" id="A0A1L8CLY9"/>
<evidence type="ECO:0000259" key="10">
    <source>
        <dbReference type="PROSITE" id="PS50109"/>
    </source>
</evidence>
<keyword evidence="6" id="KW-0418">Kinase</keyword>
<proteinExistence type="predicted"/>
<dbReference type="SMART" id="SM00448">
    <property type="entry name" value="REC"/>
    <property type="match status" value="1"/>
</dbReference>